<keyword evidence="5" id="KW-1185">Reference proteome</keyword>
<dbReference type="InterPro" id="IPR017441">
    <property type="entry name" value="Protein_kinase_ATP_BS"/>
</dbReference>
<dbReference type="Pfam" id="PF00069">
    <property type="entry name" value="Pkinase"/>
    <property type="match status" value="1"/>
</dbReference>
<keyword evidence="4" id="KW-0808">Transferase</keyword>
<dbReference type="PROSITE" id="PS50011">
    <property type="entry name" value="PROTEIN_KINASE_DOM"/>
    <property type="match status" value="1"/>
</dbReference>
<dbReference type="OrthoDB" id="5979581at2759"/>
<dbReference type="SMART" id="SM00220">
    <property type="entry name" value="S_TKc"/>
    <property type="match status" value="1"/>
</dbReference>
<evidence type="ECO:0000259" key="3">
    <source>
        <dbReference type="PROSITE" id="PS50011"/>
    </source>
</evidence>
<keyword evidence="4" id="KW-0418">Kinase</keyword>
<dbReference type="Proteomes" id="UP000320762">
    <property type="component" value="Unassembled WGS sequence"/>
</dbReference>
<feature type="domain" description="Protein kinase" evidence="3">
    <location>
        <begin position="46"/>
        <end position="307"/>
    </location>
</feature>
<dbReference type="STRING" id="97359.A0A550C8D5"/>
<accession>A0A550C8D5</accession>
<sequence length="523" mass="58471">MPAHDRDSEYSESTGDSEESYPESESQAGQSDEQDDSVVPYYLGHYYLQNCLGAGYSGSIYRAVNVHHGHEVALKVQDVNHECPTNRYERAFYPLLQGGVGMPKLWECGVQRRWDWLAIDLLGPSLDNLYRKHGKGMLDLRTVCSIAIQLIDRLEFMHAKGILHRDIQLGNCTVGLHPNEKTIYMIDFGFSKLYIDPKTRHFIGNYWFSSVAVHCRGKAHSPSRRDDMEAAALMLIHLLTPNGLSWTRNGVPKTDEAHNRLKQEKKNARPEDLCRGLPSEFEEFLRYCRRLAFAERPDYQMWKDEFQALADERGFGDCSEFEWPPRPVTTVQPRVIATPRRSLAPPPPDELDNILRGLMDLNLGNTERPVLGDRKNIQRAAQNAAKKSTAGPSDVSGGGVVYIKRRAPAVGAQSKANLLKQLTAEVGRAADNEALAELVSRFIAALKCNSSRALTNAAFEFLDALQKQLADPLSRCTQCRSNGALATMLDDFGKATAKTAGRTITKDGFAFLEGLSERLKATR</sequence>
<gene>
    <name evidence="4" type="ORF">BD626DRAFT_502532</name>
</gene>
<keyword evidence="1" id="KW-0547">Nucleotide-binding</keyword>
<organism evidence="4 5">
    <name type="scientific">Schizophyllum amplum</name>
    <dbReference type="NCBI Taxonomy" id="97359"/>
    <lineage>
        <taxon>Eukaryota</taxon>
        <taxon>Fungi</taxon>
        <taxon>Dikarya</taxon>
        <taxon>Basidiomycota</taxon>
        <taxon>Agaricomycotina</taxon>
        <taxon>Agaricomycetes</taxon>
        <taxon>Agaricomycetidae</taxon>
        <taxon>Agaricales</taxon>
        <taxon>Schizophyllaceae</taxon>
        <taxon>Schizophyllum</taxon>
    </lineage>
</organism>
<feature type="binding site" evidence="1">
    <location>
        <position position="75"/>
    </location>
    <ligand>
        <name>ATP</name>
        <dbReference type="ChEBI" id="CHEBI:30616"/>
    </ligand>
</feature>
<dbReference type="SUPFAM" id="SSF56112">
    <property type="entry name" value="Protein kinase-like (PK-like)"/>
    <property type="match status" value="1"/>
</dbReference>
<evidence type="ECO:0000256" key="1">
    <source>
        <dbReference type="PROSITE-ProRule" id="PRU10141"/>
    </source>
</evidence>
<dbReference type="GO" id="GO:0004672">
    <property type="term" value="F:protein kinase activity"/>
    <property type="evidence" value="ECO:0007669"/>
    <property type="project" value="InterPro"/>
</dbReference>
<evidence type="ECO:0000313" key="5">
    <source>
        <dbReference type="Proteomes" id="UP000320762"/>
    </source>
</evidence>
<evidence type="ECO:0000256" key="2">
    <source>
        <dbReference type="SAM" id="MobiDB-lite"/>
    </source>
</evidence>
<dbReference type="InterPro" id="IPR011009">
    <property type="entry name" value="Kinase-like_dom_sf"/>
</dbReference>
<dbReference type="PROSITE" id="PS00107">
    <property type="entry name" value="PROTEIN_KINASE_ATP"/>
    <property type="match status" value="1"/>
</dbReference>
<dbReference type="CDD" id="cd14016">
    <property type="entry name" value="STKc_CK1"/>
    <property type="match status" value="1"/>
</dbReference>
<comment type="caution">
    <text evidence="4">The sequence shown here is derived from an EMBL/GenBank/DDBJ whole genome shotgun (WGS) entry which is preliminary data.</text>
</comment>
<evidence type="ECO:0000313" key="4">
    <source>
        <dbReference type="EMBL" id="TRM61049.1"/>
    </source>
</evidence>
<proteinExistence type="predicted"/>
<dbReference type="GO" id="GO:0005524">
    <property type="term" value="F:ATP binding"/>
    <property type="evidence" value="ECO:0007669"/>
    <property type="project" value="UniProtKB-UniRule"/>
</dbReference>
<dbReference type="InterPro" id="IPR050235">
    <property type="entry name" value="CK1_Ser-Thr_kinase"/>
</dbReference>
<name>A0A550C8D5_9AGAR</name>
<reference evidence="4 5" key="1">
    <citation type="journal article" date="2019" name="New Phytol.">
        <title>Comparative genomics reveals unique wood-decay strategies and fruiting body development in the Schizophyllaceae.</title>
        <authorList>
            <person name="Almasi E."/>
            <person name="Sahu N."/>
            <person name="Krizsan K."/>
            <person name="Balint B."/>
            <person name="Kovacs G.M."/>
            <person name="Kiss B."/>
            <person name="Cseklye J."/>
            <person name="Drula E."/>
            <person name="Henrissat B."/>
            <person name="Nagy I."/>
            <person name="Chovatia M."/>
            <person name="Adam C."/>
            <person name="LaButti K."/>
            <person name="Lipzen A."/>
            <person name="Riley R."/>
            <person name="Grigoriev I.V."/>
            <person name="Nagy L.G."/>
        </authorList>
    </citation>
    <scope>NUCLEOTIDE SEQUENCE [LARGE SCALE GENOMIC DNA]</scope>
    <source>
        <strain evidence="4 5">NL-1724</strain>
    </source>
</reference>
<keyword evidence="1" id="KW-0067">ATP-binding</keyword>
<dbReference type="PANTHER" id="PTHR11909">
    <property type="entry name" value="CASEIN KINASE-RELATED"/>
    <property type="match status" value="1"/>
</dbReference>
<dbReference type="Gene3D" id="1.10.510.10">
    <property type="entry name" value="Transferase(Phosphotransferase) domain 1"/>
    <property type="match status" value="1"/>
</dbReference>
<dbReference type="EMBL" id="VDMD01000018">
    <property type="protein sequence ID" value="TRM61049.1"/>
    <property type="molecule type" value="Genomic_DNA"/>
</dbReference>
<dbReference type="InterPro" id="IPR000719">
    <property type="entry name" value="Prot_kinase_dom"/>
</dbReference>
<dbReference type="AlphaFoldDB" id="A0A550C8D5"/>
<protein>
    <submittedName>
        <fullName evidence="4">Kinase-like domain-containing protein</fullName>
    </submittedName>
</protein>
<feature type="region of interest" description="Disordered" evidence="2">
    <location>
        <begin position="1"/>
        <end position="34"/>
    </location>
</feature>